<name>A0ABD0V7Q0_DENTH</name>
<dbReference type="AlphaFoldDB" id="A0ABD0V7Q0"/>
<proteinExistence type="predicted"/>
<keyword evidence="2" id="KW-1185">Reference proteome</keyword>
<protein>
    <submittedName>
        <fullName evidence="1">Uncharacterized protein</fullName>
    </submittedName>
</protein>
<accession>A0ABD0V7Q0</accession>
<reference evidence="1 2" key="1">
    <citation type="journal article" date="2024" name="Plant Biotechnol. J.">
        <title>Dendrobium thyrsiflorum genome and its molecular insights into genes involved in important horticultural traits.</title>
        <authorList>
            <person name="Chen B."/>
            <person name="Wang J.Y."/>
            <person name="Zheng P.J."/>
            <person name="Li K.L."/>
            <person name="Liang Y.M."/>
            <person name="Chen X.F."/>
            <person name="Zhang C."/>
            <person name="Zhao X."/>
            <person name="He X."/>
            <person name="Zhang G.Q."/>
            <person name="Liu Z.J."/>
            <person name="Xu Q."/>
        </authorList>
    </citation>
    <scope>NUCLEOTIDE SEQUENCE [LARGE SCALE GENOMIC DNA]</scope>
    <source>
        <strain evidence="1">GZMU011</strain>
    </source>
</reference>
<dbReference type="Proteomes" id="UP001552299">
    <property type="component" value="Unassembled WGS sequence"/>
</dbReference>
<dbReference type="EMBL" id="JANQDX010000007">
    <property type="protein sequence ID" value="KAL0921122.1"/>
    <property type="molecule type" value="Genomic_DNA"/>
</dbReference>
<gene>
    <name evidence="1" type="ORF">M5K25_008159</name>
</gene>
<evidence type="ECO:0000313" key="1">
    <source>
        <dbReference type="EMBL" id="KAL0921122.1"/>
    </source>
</evidence>
<evidence type="ECO:0000313" key="2">
    <source>
        <dbReference type="Proteomes" id="UP001552299"/>
    </source>
</evidence>
<comment type="caution">
    <text evidence="1">The sequence shown here is derived from an EMBL/GenBank/DDBJ whole genome shotgun (WGS) entry which is preliminary data.</text>
</comment>
<organism evidence="1 2">
    <name type="scientific">Dendrobium thyrsiflorum</name>
    <name type="common">Pinecone-like raceme dendrobium</name>
    <name type="synonym">Orchid</name>
    <dbReference type="NCBI Taxonomy" id="117978"/>
    <lineage>
        <taxon>Eukaryota</taxon>
        <taxon>Viridiplantae</taxon>
        <taxon>Streptophyta</taxon>
        <taxon>Embryophyta</taxon>
        <taxon>Tracheophyta</taxon>
        <taxon>Spermatophyta</taxon>
        <taxon>Magnoliopsida</taxon>
        <taxon>Liliopsida</taxon>
        <taxon>Asparagales</taxon>
        <taxon>Orchidaceae</taxon>
        <taxon>Epidendroideae</taxon>
        <taxon>Malaxideae</taxon>
        <taxon>Dendrobiinae</taxon>
        <taxon>Dendrobium</taxon>
    </lineage>
</organism>
<sequence length="205" mass="22981">MSSISKYKPSLCWGLAMGPYQISCIHLGQHRYRNHQETQKFYHLALRADGAGSDDRPNQDPIVPSSRLAQPDRRIFVSSHGLLRPRIPYKPGVMPLNSNSIFFSRGPTDVREQSAGAGDVEVGSPGWSESQKLGLGGFGQDLQLSWDRLLLGSGLVRGEGDLLSEEPCLKKETGLELVNRNLMNNINLFFYYWNPNIEHTLNNKK</sequence>